<sequence length="64" mass="6986">MSSDSAKEVTQPAQVSTASEEDKQGLLQITRTLEASVEALSAQVDNFDKEVNSKIDTLFTILKQ</sequence>
<comment type="caution">
    <text evidence="2">The sequence shown here is derived from an EMBL/GenBank/DDBJ whole genome shotgun (WGS) entry which is preliminary data.</text>
</comment>
<reference evidence="2 3" key="1">
    <citation type="journal article" date="2023" name="Elife">
        <title>Identification of key yeast species and microbe-microbe interactions impacting larval growth of Drosophila in the wild.</title>
        <authorList>
            <person name="Mure A."/>
            <person name="Sugiura Y."/>
            <person name="Maeda R."/>
            <person name="Honda K."/>
            <person name="Sakurai N."/>
            <person name="Takahashi Y."/>
            <person name="Watada M."/>
            <person name="Katoh T."/>
            <person name="Gotoh A."/>
            <person name="Gotoh Y."/>
            <person name="Taniguchi I."/>
            <person name="Nakamura K."/>
            <person name="Hayashi T."/>
            <person name="Katayama T."/>
            <person name="Uemura T."/>
            <person name="Hattori Y."/>
        </authorList>
    </citation>
    <scope>NUCLEOTIDE SEQUENCE [LARGE SCALE GENOMIC DNA]</scope>
    <source>
        <strain evidence="2 3">SB-73</strain>
    </source>
</reference>
<evidence type="ECO:0000313" key="2">
    <source>
        <dbReference type="EMBL" id="GMM50314.1"/>
    </source>
</evidence>
<evidence type="ECO:0000313" key="3">
    <source>
        <dbReference type="Proteomes" id="UP001362899"/>
    </source>
</evidence>
<gene>
    <name evidence="2" type="ORF">DASB73_012720</name>
</gene>
<organism evidence="2 3">
    <name type="scientific">Starmerella bacillaris</name>
    <name type="common">Yeast</name>
    <name type="synonym">Candida zemplinina</name>
    <dbReference type="NCBI Taxonomy" id="1247836"/>
    <lineage>
        <taxon>Eukaryota</taxon>
        <taxon>Fungi</taxon>
        <taxon>Dikarya</taxon>
        <taxon>Ascomycota</taxon>
        <taxon>Saccharomycotina</taxon>
        <taxon>Dipodascomycetes</taxon>
        <taxon>Dipodascales</taxon>
        <taxon>Trichomonascaceae</taxon>
        <taxon>Starmerella</taxon>
    </lineage>
</organism>
<proteinExistence type="predicted"/>
<dbReference type="EMBL" id="BTGC01000003">
    <property type="protein sequence ID" value="GMM50314.1"/>
    <property type="molecule type" value="Genomic_DNA"/>
</dbReference>
<feature type="region of interest" description="Disordered" evidence="1">
    <location>
        <begin position="1"/>
        <end position="22"/>
    </location>
</feature>
<name>A0AAV5RIG6_STABA</name>
<accession>A0AAV5RIG6</accession>
<evidence type="ECO:0000256" key="1">
    <source>
        <dbReference type="SAM" id="MobiDB-lite"/>
    </source>
</evidence>
<keyword evidence="3" id="KW-1185">Reference proteome</keyword>
<dbReference type="Proteomes" id="UP001362899">
    <property type="component" value="Unassembled WGS sequence"/>
</dbReference>
<dbReference type="AlphaFoldDB" id="A0AAV5RIG6"/>
<protein>
    <submittedName>
        <fullName evidence="2">Uncharacterized protein</fullName>
    </submittedName>
</protein>